<dbReference type="InterPro" id="IPR000014">
    <property type="entry name" value="PAS"/>
</dbReference>
<accession>A0ABV1UGH4</accession>
<dbReference type="PANTHER" id="PTHR44757">
    <property type="entry name" value="DIGUANYLATE CYCLASE DGCP"/>
    <property type="match status" value="1"/>
</dbReference>
<dbReference type="InterPro" id="IPR016032">
    <property type="entry name" value="Sig_transdc_resp-reg_C-effctor"/>
</dbReference>
<dbReference type="InterPro" id="IPR013656">
    <property type="entry name" value="PAS_4"/>
</dbReference>
<dbReference type="SMART" id="SM00421">
    <property type="entry name" value="HTH_LUXR"/>
    <property type="match status" value="1"/>
</dbReference>
<dbReference type="Pfam" id="PF00196">
    <property type="entry name" value="GerE"/>
    <property type="match status" value="1"/>
</dbReference>
<dbReference type="Pfam" id="PF08448">
    <property type="entry name" value="PAS_4"/>
    <property type="match status" value="1"/>
</dbReference>
<keyword evidence="4" id="KW-1185">Reference proteome</keyword>
<name>A0ABV1UGH4_9ACTN</name>
<comment type="caution">
    <text evidence="3">The sequence shown here is derived from an EMBL/GenBank/DDBJ whole genome shotgun (WGS) entry which is preliminary data.</text>
</comment>
<protein>
    <submittedName>
        <fullName evidence="3">PAS domain-containing protein</fullName>
    </submittedName>
</protein>
<dbReference type="EMBL" id="JBEPAZ010000047">
    <property type="protein sequence ID" value="MER6432813.1"/>
    <property type="molecule type" value="Genomic_DNA"/>
</dbReference>
<organism evidence="3 4">
    <name type="scientific">Streptomyces sp. 900105245</name>
    <dbReference type="NCBI Taxonomy" id="3154379"/>
    <lineage>
        <taxon>Bacteria</taxon>
        <taxon>Bacillati</taxon>
        <taxon>Actinomycetota</taxon>
        <taxon>Actinomycetes</taxon>
        <taxon>Kitasatosporales</taxon>
        <taxon>Streptomycetaceae</taxon>
        <taxon>Streptomyces</taxon>
    </lineage>
</organism>
<evidence type="ECO:0000313" key="3">
    <source>
        <dbReference type="EMBL" id="MER6432813.1"/>
    </source>
</evidence>
<dbReference type="PROSITE" id="PS50043">
    <property type="entry name" value="HTH_LUXR_2"/>
    <property type="match status" value="1"/>
</dbReference>
<dbReference type="NCBIfam" id="TIGR00229">
    <property type="entry name" value="sensory_box"/>
    <property type="match status" value="1"/>
</dbReference>
<dbReference type="PROSITE" id="PS00622">
    <property type="entry name" value="HTH_LUXR_1"/>
    <property type="match status" value="1"/>
</dbReference>
<dbReference type="Proteomes" id="UP001470023">
    <property type="component" value="Unassembled WGS sequence"/>
</dbReference>
<dbReference type="CDD" id="cd00130">
    <property type="entry name" value="PAS"/>
    <property type="match status" value="1"/>
</dbReference>
<dbReference type="InterPro" id="IPR035965">
    <property type="entry name" value="PAS-like_dom_sf"/>
</dbReference>
<dbReference type="RefSeq" id="WP_352065279.1">
    <property type="nucleotide sequence ID" value="NZ_JBEPAZ010000047.1"/>
</dbReference>
<gene>
    <name evidence="3" type="ORF">ABT272_34560</name>
</gene>
<dbReference type="PRINTS" id="PR00038">
    <property type="entry name" value="HTHLUXR"/>
</dbReference>
<evidence type="ECO:0000259" key="2">
    <source>
        <dbReference type="PROSITE" id="PS50112"/>
    </source>
</evidence>
<evidence type="ECO:0000313" key="4">
    <source>
        <dbReference type="Proteomes" id="UP001470023"/>
    </source>
</evidence>
<sequence>MDETALNTLLASLPVSWWEAGRDAGPTGSGGGAFADERTARRFLAALCAERAGPSRPTDDGPHPAMPFADLSPAAVFVRDPDGRYVWANHAYAHMYGTTRDTLIGRHLSDFDEPDDAARFLALDEEVLTRGHPVRHTLVYQRSDGSPGHAAGYRFPVHWGSRCVAGIYVDITDYVHALDERRRAEEDLRALRDHSGLPCLRLSADGVVGEASAAVAEVLRVRLRDLVGHPADRHLAPTPERTALHRVWGDLVGGRRRSVRTSAVIVDGDQRRRRAWVCLSASRHAPERRPHIWAVITQLGLSDEAQPPLTATQVRILALLATGHNNVDISKALHLSRQTIDYHLGRLRHRLDAPTRPALVARAYALGILSPHAWPPRATTATHPRSPA</sequence>
<dbReference type="InterPro" id="IPR052155">
    <property type="entry name" value="Biofilm_reg_signaling"/>
</dbReference>
<evidence type="ECO:0000259" key="1">
    <source>
        <dbReference type="PROSITE" id="PS50043"/>
    </source>
</evidence>
<dbReference type="InterPro" id="IPR000792">
    <property type="entry name" value="Tscrpt_reg_LuxR_C"/>
</dbReference>
<dbReference type="InterPro" id="IPR036388">
    <property type="entry name" value="WH-like_DNA-bd_sf"/>
</dbReference>
<dbReference type="SUPFAM" id="SSF55785">
    <property type="entry name" value="PYP-like sensor domain (PAS domain)"/>
    <property type="match status" value="2"/>
</dbReference>
<dbReference type="PANTHER" id="PTHR44757:SF2">
    <property type="entry name" value="BIOFILM ARCHITECTURE MAINTENANCE PROTEIN MBAA"/>
    <property type="match status" value="1"/>
</dbReference>
<reference evidence="3 4" key="1">
    <citation type="submission" date="2024-06" db="EMBL/GenBank/DDBJ databases">
        <title>The Natural Products Discovery Center: Release of the First 8490 Sequenced Strains for Exploring Actinobacteria Biosynthetic Diversity.</title>
        <authorList>
            <person name="Kalkreuter E."/>
            <person name="Kautsar S.A."/>
            <person name="Yang D."/>
            <person name="Bader C.D."/>
            <person name="Teijaro C.N."/>
            <person name="Fluegel L."/>
            <person name="Davis C.M."/>
            <person name="Simpson J.R."/>
            <person name="Lauterbach L."/>
            <person name="Steele A.D."/>
            <person name="Gui C."/>
            <person name="Meng S."/>
            <person name="Li G."/>
            <person name="Viehrig K."/>
            <person name="Ye F."/>
            <person name="Su P."/>
            <person name="Kiefer A.F."/>
            <person name="Nichols A."/>
            <person name="Cepeda A.J."/>
            <person name="Yan W."/>
            <person name="Fan B."/>
            <person name="Jiang Y."/>
            <person name="Adhikari A."/>
            <person name="Zheng C.-J."/>
            <person name="Schuster L."/>
            <person name="Cowan T.M."/>
            <person name="Smanski M.J."/>
            <person name="Chevrette M.G."/>
            <person name="De Carvalho L.P.S."/>
            <person name="Shen B."/>
        </authorList>
    </citation>
    <scope>NUCLEOTIDE SEQUENCE [LARGE SCALE GENOMIC DNA]</scope>
    <source>
        <strain evidence="3 4">NPDC001166</strain>
    </source>
</reference>
<feature type="domain" description="PAS" evidence="2">
    <location>
        <begin position="73"/>
        <end position="131"/>
    </location>
</feature>
<feature type="domain" description="HTH luxR-type" evidence="1">
    <location>
        <begin position="302"/>
        <end position="367"/>
    </location>
</feature>
<dbReference type="Gene3D" id="3.30.450.20">
    <property type="entry name" value="PAS domain"/>
    <property type="match status" value="2"/>
</dbReference>
<dbReference type="SMART" id="SM00091">
    <property type="entry name" value="PAS"/>
    <property type="match status" value="2"/>
</dbReference>
<dbReference type="Gene3D" id="1.10.10.10">
    <property type="entry name" value="Winged helix-like DNA-binding domain superfamily/Winged helix DNA-binding domain"/>
    <property type="match status" value="1"/>
</dbReference>
<proteinExistence type="predicted"/>
<dbReference type="PROSITE" id="PS50112">
    <property type="entry name" value="PAS"/>
    <property type="match status" value="1"/>
</dbReference>
<dbReference type="SUPFAM" id="SSF46894">
    <property type="entry name" value="C-terminal effector domain of the bipartite response regulators"/>
    <property type="match status" value="1"/>
</dbReference>